<feature type="region of interest" description="Disordered" evidence="1">
    <location>
        <begin position="431"/>
        <end position="451"/>
    </location>
</feature>
<sequence length="1206" mass="125171">MPFAVFRTGGHHRGHHRGHRRRRRPGERHGAAAVLVTAVALVLGAVPPATASASATAIASASASDTDSRPASRADALRPVAPPPAHTPSGGSSAAPDGPDAGAAVETARSTRPVAPGVVLTSFDRLRPGPWLRADALTVDLGGGTRVDHLSSGTVTGHATVPEMAAAHDPGPGRRTVAAVNADFFDLGTGAPLGPGIRDGRLVGMPSGEARTAAGIGPDDAGRILALYFDGTVTLPSGTHTLHAYNAARVPDGGIGLYTPQWGDADRAHTVDGAGRTAEVTVADGRVRETAVRPGRGPVPEGTTVLVGRDAGADLLAALRPGDPVTTEYRPRTDGGPLPRTAVGGRGVLVADGEPQDWEGRPNNEPAPRTAVGFSRDGTTMHLLTVDGRQADSGGATLTELGLLMRELGAHNALNLDGGGSSTLVAREAGGAGTRVENSPADGRARPVSNGLAVTAPAGSGRLTGFRVETVTAPETAPTTGPVLGGRPDRVFPGLTRALRATGHDETYGPAAGRPRWRVRSGGAGRIGDDGVFTARRGGTAEVEARLGAARGTARLTVIGALDRIAPTTPRVGLADASATGTFGITGLDAHGTEAPVEPADVRLEYDRSRFSVTPDGRGSFTVAARTEGGSGLIEATVRGRTAVVGVTVGLEERGIAGFDDAGDWTFSQARADGSVAAVPGGREGTGLRMSYDFTLSTATRAAYANPPSWIPVAGQPQSFRLWIKGDGNGAWPSLHLVDAQDTSLVLRGPFVTWTGWREVEFEVPPGTVHPLRVRRFYLVETDPLKQYTGEIVIDGLTARVPPDIDLPAAEPVTDPLIAGAAETGGRDWRFAVLSDAQFTAREPDGPLVRQTRRTLREIRASRPELLLVNGDLVDEGSAEDLALARRILEEELGDAVPWVYVPGNHEVMGGSIELFEKEFGPGHRVFDHRGTRFITLDTSRLTVRGGGLAQIRAVRAELERAAADPGTGSVIVVQHVPPRDPTPQRASELTDRKEAALLESWLADFRRTSGKGAAVIGAHAGVFHASRVGGVPYLVNGNAGKAPATPPGRGGFTGWSTVGVDRITEAERAGARQRPWEGGPDWISVRTRPHVDGLRMDGPDAVPAGETARITAAVTQGEGSAARQVPVGFPVSADWTGSPNLRIGSPDGARPWHAAAYDPVTGTLTALRPATVVLAVTVNGVTERRDVRIAAPPPALPPDGTTGKG</sequence>
<accession>A0A3R7HLC5</accession>
<protein>
    <submittedName>
        <fullName evidence="4">Multidrug transporter</fullName>
    </submittedName>
</protein>
<feature type="region of interest" description="Disordered" evidence="1">
    <location>
        <begin position="1"/>
        <end position="29"/>
    </location>
</feature>
<keyword evidence="5" id="KW-1185">Reference proteome</keyword>
<dbReference type="Pfam" id="PF00149">
    <property type="entry name" value="Metallophos"/>
    <property type="match status" value="1"/>
</dbReference>
<evidence type="ECO:0000313" key="4">
    <source>
        <dbReference type="EMBL" id="RKM98103.1"/>
    </source>
</evidence>
<dbReference type="InterPro" id="IPR018711">
    <property type="entry name" value="NAGPA"/>
</dbReference>
<dbReference type="PANTHER" id="PTHR40446:SF2">
    <property type="entry name" value="N-ACETYLGLUCOSAMINE-1-PHOSPHODIESTER ALPHA-N-ACETYLGLUCOSAMINIDASE"/>
    <property type="match status" value="1"/>
</dbReference>
<reference evidence="4 5" key="1">
    <citation type="journal article" date="2014" name="Genome Announc.">
        <title>Draft Genome Sequence of Streptomyces fradiae ATCC 19609, a Strain Highly Sensitive to Antibiotics.</title>
        <authorList>
            <person name="Bekker O.B."/>
            <person name="Klimina K.M."/>
            <person name="Vatlin A.A."/>
            <person name="Zakharevich N.V."/>
            <person name="Kasianov A.S."/>
            <person name="Danilenko V.N."/>
        </authorList>
    </citation>
    <scope>NUCLEOTIDE SEQUENCE [LARGE SCALE GENOMIC DNA]</scope>
    <source>
        <strain evidence="4 5">ATCC 19609</strain>
    </source>
</reference>
<feature type="compositionally biased region" description="Basic residues" evidence="1">
    <location>
        <begin position="9"/>
        <end position="26"/>
    </location>
</feature>
<dbReference type="AlphaFoldDB" id="A0A3R7HLC5"/>
<dbReference type="GO" id="GO:0016787">
    <property type="term" value="F:hydrolase activity"/>
    <property type="evidence" value="ECO:0007669"/>
    <property type="project" value="InterPro"/>
</dbReference>
<dbReference type="Pfam" id="PF09992">
    <property type="entry name" value="NAGPA"/>
    <property type="match status" value="1"/>
</dbReference>
<dbReference type="InterPro" id="IPR004843">
    <property type="entry name" value="Calcineurin-like_PHP"/>
</dbReference>
<feature type="region of interest" description="Disordered" evidence="1">
    <location>
        <begin position="354"/>
        <end position="374"/>
    </location>
</feature>
<gene>
    <name evidence="4" type="ORF">SFRA_006210</name>
</gene>
<dbReference type="InterPro" id="IPR029052">
    <property type="entry name" value="Metallo-depent_PP-like"/>
</dbReference>
<feature type="compositionally biased region" description="Basic and acidic residues" evidence="1">
    <location>
        <begin position="66"/>
        <end position="76"/>
    </location>
</feature>
<dbReference type="Gene3D" id="3.60.21.10">
    <property type="match status" value="1"/>
</dbReference>
<dbReference type="EMBL" id="JNAD02000002">
    <property type="protein sequence ID" value="RKM98103.1"/>
    <property type="molecule type" value="Genomic_DNA"/>
</dbReference>
<evidence type="ECO:0000259" key="2">
    <source>
        <dbReference type="Pfam" id="PF00149"/>
    </source>
</evidence>
<dbReference type="RefSeq" id="WP_078650298.1">
    <property type="nucleotide sequence ID" value="NZ_CP134822.1"/>
</dbReference>
<dbReference type="Proteomes" id="UP000028058">
    <property type="component" value="Unassembled WGS sequence"/>
</dbReference>
<feature type="compositionally biased region" description="Low complexity" evidence="1">
    <location>
        <begin position="88"/>
        <end position="104"/>
    </location>
</feature>
<proteinExistence type="predicted"/>
<organism evidence="4 5">
    <name type="scientific">Streptomyces xinghaiensis</name>
    <dbReference type="NCBI Taxonomy" id="1038928"/>
    <lineage>
        <taxon>Bacteria</taxon>
        <taxon>Bacillati</taxon>
        <taxon>Actinomycetota</taxon>
        <taxon>Actinomycetes</taxon>
        <taxon>Kitasatosporales</taxon>
        <taxon>Streptomycetaceae</taxon>
        <taxon>Streptomyces</taxon>
    </lineage>
</organism>
<dbReference type="SUPFAM" id="SSF56300">
    <property type="entry name" value="Metallo-dependent phosphatases"/>
    <property type="match status" value="1"/>
</dbReference>
<dbReference type="PANTHER" id="PTHR40446">
    <property type="entry name" value="N-ACETYLGLUCOSAMINE-1-PHOSPHODIESTER ALPHA-N-ACETYLGLUCOSAMINIDASE"/>
    <property type="match status" value="1"/>
</dbReference>
<comment type="caution">
    <text evidence="4">The sequence shown here is derived from an EMBL/GenBank/DDBJ whole genome shotgun (WGS) entry which is preliminary data.</text>
</comment>
<name>A0A3R7HLC5_9ACTN</name>
<feature type="domain" description="Calcineurin-like phosphoesterase" evidence="2">
    <location>
        <begin position="830"/>
        <end position="1001"/>
    </location>
</feature>
<dbReference type="OrthoDB" id="9809781at2"/>
<feature type="domain" description="Phosphodiester glycosidase" evidence="3">
    <location>
        <begin position="278"/>
        <end position="455"/>
    </location>
</feature>
<evidence type="ECO:0000313" key="5">
    <source>
        <dbReference type="Proteomes" id="UP000028058"/>
    </source>
</evidence>
<evidence type="ECO:0000259" key="3">
    <source>
        <dbReference type="Pfam" id="PF09992"/>
    </source>
</evidence>
<feature type="region of interest" description="Disordered" evidence="1">
    <location>
        <begin position="59"/>
        <end position="110"/>
    </location>
</feature>
<evidence type="ECO:0000256" key="1">
    <source>
        <dbReference type="SAM" id="MobiDB-lite"/>
    </source>
</evidence>